<organism evidence="10 11">
    <name type="scientific">Candidatus Borkfalkia faecavium</name>
    <dbReference type="NCBI Taxonomy" id="2838508"/>
    <lineage>
        <taxon>Bacteria</taxon>
        <taxon>Bacillati</taxon>
        <taxon>Bacillota</taxon>
        <taxon>Clostridia</taxon>
        <taxon>Christensenellales</taxon>
        <taxon>Christensenellaceae</taxon>
        <taxon>Candidatus Borkfalkia</taxon>
    </lineage>
</organism>
<dbReference type="InterPro" id="IPR011611">
    <property type="entry name" value="PfkB_dom"/>
</dbReference>
<keyword evidence="3 7" id="KW-0547">Nucleotide-binding</keyword>
<dbReference type="NCBIfam" id="TIGR03168">
    <property type="entry name" value="1-PFK"/>
    <property type="match status" value="1"/>
</dbReference>
<dbReference type="GO" id="GO:0009024">
    <property type="term" value="F:tagatose-6-phosphate kinase activity"/>
    <property type="evidence" value="ECO:0007669"/>
    <property type="project" value="UniProtKB-EC"/>
</dbReference>
<dbReference type="Proteomes" id="UP000886847">
    <property type="component" value="Unassembled WGS sequence"/>
</dbReference>
<dbReference type="EMBL" id="DXEW01000036">
    <property type="protein sequence ID" value="HIX51104.1"/>
    <property type="molecule type" value="Genomic_DNA"/>
</dbReference>
<gene>
    <name evidence="10" type="primary">pfkB</name>
    <name evidence="10" type="ORF">H9851_07490</name>
</gene>
<comment type="similarity">
    <text evidence="7">Belongs to the carbohydrate kinase PfkB family. LacC subfamily.</text>
</comment>
<dbReference type="GO" id="GO:0005524">
    <property type="term" value="F:ATP binding"/>
    <property type="evidence" value="ECO:0007669"/>
    <property type="project" value="UniProtKB-UniRule"/>
</dbReference>
<proteinExistence type="inferred from homology"/>
<reference evidence="10" key="1">
    <citation type="journal article" date="2021" name="PeerJ">
        <title>Extensive microbial diversity within the chicken gut microbiome revealed by metagenomics and culture.</title>
        <authorList>
            <person name="Gilroy R."/>
            <person name="Ravi A."/>
            <person name="Getino M."/>
            <person name="Pursley I."/>
            <person name="Horton D.L."/>
            <person name="Alikhan N.F."/>
            <person name="Baker D."/>
            <person name="Gharbi K."/>
            <person name="Hall N."/>
            <person name="Watson M."/>
            <person name="Adriaenssens E.M."/>
            <person name="Foster-Nyarko E."/>
            <person name="Jarju S."/>
            <person name="Secka A."/>
            <person name="Antonio M."/>
            <person name="Oren A."/>
            <person name="Chaudhuri R.R."/>
            <person name="La Ragione R."/>
            <person name="Hildebrand F."/>
            <person name="Pallen M.J."/>
        </authorList>
    </citation>
    <scope>NUCLEOTIDE SEQUENCE</scope>
    <source>
        <strain evidence="10">2189</strain>
    </source>
</reference>
<dbReference type="Pfam" id="PF00294">
    <property type="entry name" value="PfkB"/>
    <property type="match status" value="1"/>
</dbReference>
<dbReference type="PIRSF" id="PIRSF000535">
    <property type="entry name" value="1PFK/6PFK/LacC"/>
    <property type="match status" value="1"/>
</dbReference>
<evidence type="ECO:0000256" key="4">
    <source>
        <dbReference type="ARBA" id="ARBA00022777"/>
    </source>
</evidence>
<comment type="catalytic activity">
    <reaction evidence="7">
        <text>D-tagatofuranose 6-phosphate + ATP = D-tagatofuranose 1,6-bisphosphate + ADP + H(+)</text>
        <dbReference type="Rhea" id="RHEA:12420"/>
        <dbReference type="ChEBI" id="CHEBI:15378"/>
        <dbReference type="ChEBI" id="CHEBI:30616"/>
        <dbReference type="ChEBI" id="CHEBI:58694"/>
        <dbReference type="ChEBI" id="CHEBI:58695"/>
        <dbReference type="ChEBI" id="CHEBI:456216"/>
        <dbReference type="EC" id="2.7.1.144"/>
    </reaction>
</comment>
<comment type="catalytic activity">
    <reaction evidence="6 8">
        <text>beta-D-fructose 1-phosphate + ATP = beta-D-fructose 1,6-bisphosphate + ADP + H(+)</text>
        <dbReference type="Rhea" id="RHEA:14213"/>
        <dbReference type="ChEBI" id="CHEBI:15378"/>
        <dbReference type="ChEBI" id="CHEBI:30616"/>
        <dbReference type="ChEBI" id="CHEBI:32966"/>
        <dbReference type="ChEBI" id="CHEBI:138881"/>
        <dbReference type="ChEBI" id="CHEBI:456216"/>
        <dbReference type="EC" id="2.7.1.56"/>
    </reaction>
</comment>
<evidence type="ECO:0000259" key="9">
    <source>
        <dbReference type="Pfam" id="PF00294"/>
    </source>
</evidence>
<dbReference type="InterPro" id="IPR002173">
    <property type="entry name" value="Carboh/pur_kinase_PfkB_CS"/>
</dbReference>
<dbReference type="InterPro" id="IPR017583">
    <property type="entry name" value="Tagatose/fructose_Pkinase"/>
</dbReference>
<evidence type="ECO:0000256" key="1">
    <source>
        <dbReference type="ARBA" id="ARBA00005380"/>
    </source>
</evidence>
<feature type="domain" description="Carbohydrate kinase PfkB" evidence="9">
    <location>
        <begin position="16"/>
        <end position="286"/>
    </location>
</feature>
<keyword evidence="4 8" id="KW-0418">Kinase</keyword>
<keyword evidence="2 7" id="KW-0808">Transferase</keyword>
<evidence type="ECO:0000256" key="2">
    <source>
        <dbReference type="ARBA" id="ARBA00022679"/>
    </source>
</evidence>
<dbReference type="InterPro" id="IPR022463">
    <property type="entry name" value="1-PFruKinase"/>
</dbReference>
<dbReference type="GO" id="GO:0008662">
    <property type="term" value="F:1-phosphofructokinase activity"/>
    <property type="evidence" value="ECO:0007669"/>
    <property type="project" value="UniProtKB-UniRule"/>
</dbReference>
<dbReference type="PANTHER" id="PTHR46566">
    <property type="entry name" value="1-PHOSPHOFRUCTOKINASE-RELATED"/>
    <property type="match status" value="1"/>
</dbReference>
<dbReference type="InterPro" id="IPR029056">
    <property type="entry name" value="Ribokinase-like"/>
</dbReference>
<dbReference type="SUPFAM" id="SSF53613">
    <property type="entry name" value="Ribokinase-like"/>
    <property type="match status" value="1"/>
</dbReference>
<keyword evidence="7" id="KW-0423">Lactose metabolism</keyword>
<comment type="similarity">
    <text evidence="1">Belongs to the carbohydrate kinase pfkB family.</text>
</comment>
<comment type="function">
    <text evidence="8">Catalyzes the ATP-dependent phosphorylation of fructose-l-phosphate to fructose-l,6-bisphosphate.</text>
</comment>
<comment type="caution">
    <text evidence="10">The sequence shown here is derived from an EMBL/GenBank/DDBJ whole genome shotgun (WGS) entry which is preliminary data.</text>
</comment>
<name>A0A9D1W1Z7_9FIRM</name>
<dbReference type="AlphaFoldDB" id="A0A9D1W1Z7"/>
<dbReference type="FunFam" id="3.40.1190.20:FF:000001">
    <property type="entry name" value="Phosphofructokinase"/>
    <property type="match status" value="1"/>
</dbReference>
<keyword evidence="5 7" id="KW-0067">ATP-binding</keyword>
<evidence type="ECO:0000313" key="11">
    <source>
        <dbReference type="Proteomes" id="UP000886847"/>
    </source>
</evidence>
<comment type="pathway">
    <text evidence="7">Carbohydrate metabolism; D-tagatose 6-phosphate degradation; D-glyceraldehyde 3-phosphate and glycerone phosphate from D-tagatose 6-phosphate: step 1/2.</text>
</comment>
<reference evidence="10" key="2">
    <citation type="submission" date="2021-04" db="EMBL/GenBank/DDBJ databases">
        <authorList>
            <person name="Gilroy R."/>
        </authorList>
    </citation>
    <scope>NUCLEOTIDE SEQUENCE</scope>
    <source>
        <strain evidence="10">2189</strain>
    </source>
</reference>
<dbReference type="GO" id="GO:0044281">
    <property type="term" value="P:small molecule metabolic process"/>
    <property type="evidence" value="ECO:0007669"/>
    <property type="project" value="UniProtKB-ARBA"/>
</dbReference>
<evidence type="ECO:0000256" key="5">
    <source>
        <dbReference type="ARBA" id="ARBA00022840"/>
    </source>
</evidence>
<dbReference type="PROSITE" id="PS00584">
    <property type="entry name" value="PFKB_KINASES_2"/>
    <property type="match status" value="1"/>
</dbReference>
<dbReference type="PANTHER" id="PTHR46566:SF1">
    <property type="entry name" value="1-PHOSPHOFRUCTOKINASE"/>
    <property type="match status" value="1"/>
</dbReference>
<evidence type="ECO:0000256" key="3">
    <source>
        <dbReference type="ARBA" id="ARBA00022741"/>
    </source>
</evidence>
<dbReference type="EC" id="2.7.1.144" evidence="7"/>
<dbReference type="GO" id="GO:0016052">
    <property type="term" value="P:carbohydrate catabolic process"/>
    <property type="evidence" value="ECO:0007669"/>
    <property type="project" value="UniProtKB-ARBA"/>
</dbReference>
<dbReference type="GO" id="GO:0005988">
    <property type="term" value="P:lactose metabolic process"/>
    <property type="evidence" value="ECO:0007669"/>
    <property type="project" value="UniProtKB-KW"/>
</dbReference>
<dbReference type="GO" id="GO:0005829">
    <property type="term" value="C:cytosol"/>
    <property type="evidence" value="ECO:0007669"/>
    <property type="project" value="TreeGrafter"/>
</dbReference>
<protein>
    <recommendedName>
        <fullName evidence="7">Tagatose-6-phosphate kinase</fullName>
        <ecNumber evidence="7">2.7.1.144</ecNumber>
    </recommendedName>
</protein>
<evidence type="ECO:0000256" key="8">
    <source>
        <dbReference type="RuleBase" id="RU369061"/>
    </source>
</evidence>
<dbReference type="Gene3D" id="3.40.1190.20">
    <property type="match status" value="1"/>
</dbReference>
<evidence type="ECO:0000256" key="7">
    <source>
        <dbReference type="PIRNR" id="PIRNR000535"/>
    </source>
</evidence>
<dbReference type="NCBIfam" id="TIGR03828">
    <property type="entry name" value="pfkB"/>
    <property type="match status" value="1"/>
</dbReference>
<accession>A0A9D1W1Z7</accession>
<sequence>MIYTVTFNPAIDYVLWLDRLRPGKTNRAVGEVYAPGGKGINVSVVLKNLGIPSVALGFAAGFTGDTICTMLEARGIASDFIRIPGLSRVNVKIKADVETEINGRGPDVPEEAFAQLVQKLSRIPAGSVLVLAGSVPPSMPDNTYSRLLRALGRQDIRIVVDAAGALLLDALPFRPWLIKPNREELDETFGRHMRSTDEAFDYARELQKMGARNVIVSMGSRGAMMAAESGSYYQAAFEGKVIDTVGAGDSMVAGFIAARERGLADAEALRMAVAAGSASAFRQGLAEWADIRELLGQDR</sequence>
<evidence type="ECO:0000256" key="6">
    <source>
        <dbReference type="ARBA" id="ARBA00047745"/>
    </source>
</evidence>
<dbReference type="CDD" id="cd01164">
    <property type="entry name" value="FruK_PfkB_like"/>
    <property type="match status" value="1"/>
</dbReference>
<evidence type="ECO:0000313" key="10">
    <source>
        <dbReference type="EMBL" id="HIX51104.1"/>
    </source>
</evidence>